<proteinExistence type="predicted"/>
<evidence type="ECO:0000313" key="4">
    <source>
        <dbReference type="Proteomes" id="UP000825701"/>
    </source>
</evidence>
<dbReference type="InterPro" id="IPR029787">
    <property type="entry name" value="Nucleotide_cyclase"/>
</dbReference>
<sequence length="386" mass="41534">MSDALPNDATPPSDDDAARLIAEVRQALSTPGLKREQAEAIARLAEDAAHALRRGRLEEDRRRLADLVEAQARAIDALRLEADRRSRTIDAALGAARSGLWECRLGDERLDWSAGVYDLFGLPAGSRLHRRDMLDLYKPASLERLERVRGEALVKGGRFSLDAEITTARGVSRWIRIAAVVEHEGGRATRLYGMKRDVTGERAIAAQTRRLAEVDALTGLANRRLFDERLAERAHDPRAGLLLVDLDGFKGVNDTFGHSRGDACLKEAARRLEATCRGSDVVARLGGDEFAVLVTDAAGGDRLAARVVEALRMDVEGDGARIAIGASAGFAASDGAAPAEWFARADLALYAAKAAGRGAFRTFEPSMAAPAMGLPSQTPPELRLVG</sequence>
<dbReference type="AlphaFoldDB" id="A0A9E6RBJ6"/>
<dbReference type="Pfam" id="PF00990">
    <property type="entry name" value="GGDEF"/>
    <property type="match status" value="1"/>
</dbReference>
<evidence type="ECO:0000313" key="3">
    <source>
        <dbReference type="EMBL" id="QZO00840.1"/>
    </source>
</evidence>
<feature type="domain" description="GGDEF" evidence="2">
    <location>
        <begin position="237"/>
        <end position="365"/>
    </location>
</feature>
<gene>
    <name evidence="3" type="ORF">K6K41_04040</name>
</gene>
<dbReference type="Proteomes" id="UP000825701">
    <property type="component" value="Chromosome"/>
</dbReference>
<dbReference type="CDD" id="cd01949">
    <property type="entry name" value="GGDEF"/>
    <property type="match status" value="1"/>
</dbReference>
<dbReference type="SUPFAM" id="SSF55785">
    <property type="entry name" value="PYP-like sensor domain (PAS domain)"/>
    <property type="match status" value="1"/>
</dbReference>
<dbReference type="KEGG" id="cmet:K6K41_04040"/>
<dbReference type="InterPro" id="IPR000160">
    <property type="entry name" value="GGDEF_dom"/>
</dbReference>
<dbReference type="EC" id="2.7.7.65" evidence="3"/>
<organism evidence="3 4">
    <name type="scientific">Chenggangzhangella methanolivorans</name>
    <dbReference type="NCBI Taxonomy" id="1437009"/>
    <lineage>
        <taxon>Bacteria</taxon>
        <taxon>Pseudomonadati</taxon>
        <taxon>Pseudomonadota</taxon>
        <taxon>Alphaproteobacteria</taxon>
        <taxon>Hyphomicrobiales</taxon>
        <taxon>Methylopilaceae</taxon>
        <taxon>Chenggangzhangella</taxon>
    </lineage>
</organism>
<dbReference type="Pfam" id="PF08447">
    <property type="entry name" value="PAS_3"/>
    <property type="match status" value="1"/>
</dbReference>
<dbReference type="InterPro" id="IPR052155">
    <property type="entry name" value="Biofilm_reg_signaling"/>
</dbReference>
<dbReference type="SUPFAM" id="SSF55073">
    <property type="entry name" value="Nucleotide cyclase"/>
    <property type="match status" value="1"/>
</dbReference>
<dbReference type="PROSITE" id="PS50887">
    <property type="entry name" value="GGDEF"/>
    <property type="match status" value="1"/>
</dbReference>
<dbReference type="Gene3D" id="3.30.450.20">
    <property type="entry name" value="PAS domain"/>
    <property type="match status" value="1"/>
</dbReference>
<dbReference type="GO" id="GO:0052621">
    <property type="term" value="F:diguanylate cyclase activity"/>
    <property type="evidence" value="ECO:0007669"/>
    <property type="project" value="UniProtKB-EC"/>
</dbReference>
<dbReference type="InterPro" id="IPR043128">
    <property type="entry name" value="Rev_trsase/Diguanyl_cyclase"/>
</dbReference>
<keyword evidence="4" id="KW-1185">Reference proteome</keyword>
<keyword evidence="3" id="KW-0548">Nucleotidyltransferase</keyword>
<evidence type="ECO:0000259" key="2">
    <source>
        <dbReference type="PROSITE" id="PS50887"/>
    </source>
</evidence>
<dbReference type="InterPro" id="IPR035965">
    <property type="entry name" value="PAS-like_dom_sf"/>
</dbReference>
<dbReference type="InterPro" id="IPR013655">
    <property type="entry name" value="PAS_fold_3"/>
</dbReference>
<dbReference type="SMART" id="SM00267">
    <property type="entry name" value="GGDEF"/>
    <property type="match status" value="1"/>
</dbReference>
<dbReference type="NCBIfam" id="TIGR00254">
    <property type="entry name" value="GGDEF"/>
    <property type="match status" value="1"/>
</dbReference>
<dbReference type="PANTHER" id="PTHR44757">
    <property type="entry name" value="DIGUANYLATE CYCLASE DGCP"/>
    <property type="match status" value="1"/>
</dbReference>
<dbReference type="RefSeq" id="WP_261404038.1">
    <property type="nucleotide sequence ID" value="NZ_CP081869.1"/>
</dbReference>
<feature type="domain" description="PAC" evidence="1">
    <location>
        <begin position="159"/>
        <end position="210"/>
    </location>
</feature>
<dbReference type="InterPro" id="IPR000700">
    <property type="entry name" value="PAS-assoc_C"/>
</dbReference>
<name>A0A9E6RBJ6_9HYPH</name>
<accession>A0A9E6RBJ6</accession>
<evidence type="ECO:0000259" key="1">
    <source>
        <dbReference type="PROSITE" id="PS50113"/>
    </source>
</evidence>
<dbReference type="PROSITE" id="PS50113">
    <property type="entry name" value="PAC"/>
    <property type="match status" value="1"/>
</dbReference>
<reference evidence="3" key="1">
    <citation type="submission" date="2021-08" db="EMBL/GenBank/DDBJ databases">
        <authorList>
            <person name="Zhang H."/>
            <person name="Xu M."/>
            <person name="Yu Z."/>
            <person name="Yang L."/>
            <person name="Cai Y."/>
        </authorList>
    </citation>
    <scope>NUCLEOTIDE SEQUENCE</scope>
    <source>
        <strain evidence="3">CHL1</strain>
    </source>
</reference>
<keyword evidence="3" id="KW-0808">Transferase</keyword>
<dbReference type="EMBL" id="CP081869">
    <property type="protein sequence ID" value="QZO00840.1"/>
    <property type="molecule type" value="Genomic_DNA"/>
</dbReference>
<protein>
    <submittedName>
        <fullName evidence="3">Diguanylate cyclase</fullName>
        <ecNumber evidence="3">2.7.7.65</ecNumber>
    </submittedName>
</protein>
<dbReference type="PANTHER" id="PTHR44757:SF2">
    <property type="entry name" value="BIOFILM ARCHITECTURE MAINTENANCE PROTEIN MBAA"/>
    <property type="match status" value="1"/>
</dbReference>
<dbReference type="Gene3D" id="3.30.70.270">
    <property type="match status" value="1"/>
</dbReference>